<dbReference type="AlphaFoldDB" id="A0A9N9I4S4"/>
<evidence type="ECO:0000313" key="2">
    <source>
        <dbReference type="EMBL" id="CAG8720410.1"/>
    </source>
</evidence>
<feature type="region of interest" description="Disordered" evidence="1">
    <location>
        <begin position="38"/>
        <end position="69"/>
    </location>
</feature>
<organism evidence="2 3">
    <name type="scientific">Dentiscutata erythropus</name>
    <dbReference type="NCBI Taxonomy" id="1348616"/>
    <lineage>
        <taxon>Eukaryota</taxon>
        <taxon>Fungi</taxon>
        <taxon>Fungi incertae sedis</taxon>
        <taxon>Mucoromycota</taxon>
        <taxon>Glomeromycotina</taxon>
        <taxon>Glomeromycetes</taxon>
        <taxon>Diversisporales</taxon>
        <taxon>Gigasporaceae</taxon>
        <taxon>Dentiscutata</taxon>
    </lineage>
</organism>
<feature type="non-terminal residue" evidence="2">
    <location>
        <position position="69"/>
    </location>
</feature>
<dbReference type="Proteomes" id="UP000789405">
    <property type="component" value="Unassembled WGS sequence"/>
</dbReference>
<dbReference type="EMBL" id="CAJVPY010010638">
    <property type="protein sequence ID" value="CAG8720410.1"/>
    <property type="molecule type" value="Genomic_DNA"/>
</dbReference>
<reference evidence="2" key="1">
    <citation type="submission" date="2021-06" db="EMBL/GenBank/DDBJ databases">
        <authorList>
            <person name="Kallberg Y."/>
            <person name="Tangrot J."/>
            <person name="Rosling A."/>
        </authorList>
    </citation>
    <scope>NUCLEOTIDE SEQUENCE</scope>
    <source>
        <strain evidence="2">MA453B</strain>
    </source>
</reference>
<name>A0A9N9I4S4_9GLOM</name>
<accession>A0A9N9I4S4</accession>
<sequence length="69" mass="8227">MYNDQMFEEEIDSEDNFLPEFENTYDFDKYYSLNTDNLDNNNSDIDDDNLDVNNLSKDDNLNENNNNLT</sequence>
<proteinExistence type="predicted"/>
<gene>
    <name evidence="2" type="ORF">DERYTH_LOCUS14278</name>
</gene>
<evidence type="ECO:0000256" key="1">
    <source>
        <dbReference type="SAM" id="MobiDB-lite"/>
    </source>
</evidence>
<keyword evidence="3" id="KW-1185">Reference proteome</keyword>
<protein>
    <submittedName>
        <fullName evidence="2">19452_t:CDS:1</fullName>
    </submittedName>
</protein>
<evidence type="ECO:0000313" key="3">
    <source>
        <dbReference type="Proteomes" id="UP000789405"/>
    </source>
</evidence>
<comment type="caution">
    <text evidence="2">The sequence shown here is derived from an EMBL/GenBank/DDBJ whole genome shotgun (WGS) entry which is preliminary data.</text>
</comment>